<dbReference type="Proteomes" id="UP000199169">
    <property type="component" value="Unassembled WGS sequence"/>
</dbReference>
<proteinExistence type="predicted"/>
<dbReference type="AlphaFoldDB" id="A0A1A8XZ27"/>
<protein>
    <submittedName>
        <fullName evidence="2">Uncharacterized protein</fullName>
    </submittedName>
</protein>
<accession>A0A1A8XZ27</accession>
<dbReference type="STRING" id="1860102.ACCAA_680039"/>
<reference evidence="2 3" key="1">
    <citation type="submission" date="2016-06" db="EMBL/GenBank/DDBJ databases">
        <authorList>
            <person name="Kjaerup R.B."/>
            <person name="Dalgaard T.S."/>
            <person name="Juul-Madsen H.R."/>
        </authorList>
    </citation>
    <scope>NUCLEOTIDE SEQUENCE [LARGE SCALE GENOMIC DNA]</scope>
    <source>
        <strain evidence="2">3</strain>
    </source>
</reference>
<name>A0A1A8XZ27_9PROT</name>
<evidence type="ECO:0000313" key="3">
    <source>
        <dbReference type="Proteomes" id="UP000199169"/>
    </source>
</evidence>
<feature type="region of interest" description="Disordered" evidence="1">
    <location>
        <begin position="45"/>
        <end position="75"/>
    </location>
</feature>
<evidence type="ECO:0000256" key="1">
    <source>
        <dbReference type="SAM" id="MobiDB-lite"/>
    </source>
</evidence>
<keyword evidence="3" id="KW-1185">Reference proteome</keyword>
<dbReference type="EMBL" id="FLQX01000147">
    <property type="protein sequence ID" value="SBT09318.1"/>
    <property type="molecule type" value="Genomic_DNA"/>
</dbReference>
<sequence>MVANARVANPEPKTRSWLGAKLPACLLRPLDDRRNFFAAIGGRHETAPLDYQDPPDHPVGGGHARAHGARLGLAQ</sequence>
<gene>
    <name evidence="2" type="ORF">ACCAA_680039</name>
</gene>
<organism evidence="2 3">
    <name type="scientific">Candidatus Accumulibacter aalborgensis</name>
    <dbReference type="NCBI Taxonomy" id="1860102"/>
    <lineage>
        <taxon>Bacteria</taxon>
        <taxon>Pseudomonadati</taxon>
        <taxon>Pseudomonadota</taxon>
        <taxon>Betaproteobacteria</taxon>
        <taxon>Candidatus Accumulibacter</taxon>
    </lineage>
</organism>
<evidence type="ECO:0000313" key="2">
    <source>
        <dbReference type="EMBL" id="SBT09318.1"/>
    </source>
</evidence>